<gene>
    <name evidence="1" type="ORF">HOP40_26480</name>
</gene>
<dbReference type="InterPro" id="IPR005624">
    <property type="entry name" value="PduO/GlcC-like"/>
</dbReference>
<name>A0A6M6JPL2_9PSEU</name>
<dbReference type="SUPFAM" id="SSF143744">
    <property type="entry name" value="GlcG-like"/>
    <property type="match status" value="1"/>
</dbReference>
<dbReference type="EMBL" id="CP053564">
    <property type="protein sequence ID" value="QJY48887.1"/>
    <property type="molecule type" value="Genomic_DNA"/>
</dbReference>
<dbReference type="PANTHER" id="PTHR34309:SF1">
    <property type="entry name" value="PROTEIN GLCG"/>
    <property type="match status" value="1"/>
</dbReference>
<dbReference type="RefSeq" id="WP_172163380.1">
    <property type="nucleotide sequence ID" value="NZ_CP053564.1"/>
</dbReference>
<protein>
    <submittedName>
        <fullName evidence="1">Heme-binding protein</fullName>
    </submittedName>
</protein>
<organism evidence="1 2">
    <name type="scientific">Pseudonocardia broussonetiae</name>
    <dbReference type="NCBI Taxonomy" id="2736640"/>
    <lineage>
        <taxon>Bacteria</taxon>
        <taxon>Bacillati</taxon>
        <taxon>Actinomycetota</taxon>
        <taxon>Actinomycetes</taxon>
        <taxon>Pseudonocardiales</taxon>
        <taxon>Pseudonocardiaceae</taxon>
        <taxon>Pseudonocardia</taxon>
    </lineage>
</organism>
<accession>A0A6M6JPL2</accession>
<dbReference type="AlphaFoldDB" id="A0A6M6JPL2"/>
<dbReference type="KEGG" id="pbro:HOP40_26480"/>
<dbReference type="InterPro" id="IPR052517">
    <property type="entry name" value="GlcG_carb_metab_protein"/>
</dbReference>
<dbReference type="Proteomes" id="UP000505377">
    <property type="component" value="Chromosome"/>
</dbReference>
<evidence type="ECO:0000313" key="2">
    <source>
        <dbReference type="Proteomes" id="UP000505377"/>
    </source>
</evidence>
<sequence>MSAPTQNLTRGVVTLSHDGAEKLIGATVAAAREAGLPVSVAVHDSAANLLAFLRMDGAPELTIGIAQDKSYTAAAFGAPTHQLHEVIKDDEPLRLGFVHTPRVVTFGGGFPLVSEGLLVGGIGVSGGHYSQDVAVVEAALKATGFTA</sequence>
<dbReference type="Gene3D" id="3.30.450.150">
    <property type="entry name" value="Haem-degrading domain"/>
    <property type="match status" value="1"/>
</dbReference>
<proteinExistence type="predicted"/>
<dbReference type="Pfam" id="PF03928">
    <property type="entry name" value="HbpS-like"/>
    <property type="match status" value="1"/>
</dbReference>
<reference evidence="1 2" key="1">
    <citation type="submission" date="2020-05" db="EMBL/GenBank/DDBJ databases">
        <authorList>
            <person name="Mo P."/>
        </authorList>
    </citation>
    <scope>NUCLEOTIDE SEQUENCE [LARGE SCALE GENOMIC DNA]</scope>
    <source>
        <strain evidence="1 2">Gen01</strain>
    </source>
</reference>
<evidence type="ECO:0000313" key="1">
    <source>
        <dbReference type="EMBL" id="QJY48887.1"/>
    </source>
</evidence>
<dbReference type="PANTHER" id="PTHR34309">
    <property type="entry name" value="SLR1406 PROTEIN"/>
    <property type="match status" value="1"/>
</dbReference>
<keyword evidence="2" id="KW-1185">Reference proteome</keyword>
<dbReference type="InterPro" id="IPR038084">
    <property type="entry name" value="PduO/GlcC-like_sf"/>
</dbReference>